<name>H2C2H8_9CREN</name>
<keyword evidence="3" id="KW-1185">Reference proteome</keyword>
<keyword evidence="1" id="KW-0472">Membrane</keyword>
<organism evidence="2 3">
    <name type="scientific">Metallosphaera yellowstonensis MK1</name>
    <dbReference type="NCBI Taxonomy" id="671065"/>
    <lineage>
        <taxon>Archaea</taxon>
        <taxon>Thermoproteota</taxon>
        <taxon>Thermoprotei</taxon>
        <taxon>Sulfolobales</taxon>
        <taxon>Sulfolobaceae</taxon>
        <taxon>Metallosphaera</taxon>
    </lineage>
</organism>
<dbReference type="AlphaFoldDB" id="H2C2H8"/>
<accession>H2C2H8</accession>
<evidence type="ECO:0000313" key="2">
    <source>
        <dbReference type="EMBL" id="EHP70449.1"/>
    </source>
</evidence>
<feature type="transmembrane region" description="Helical" evidence="1">
    <location>
        <begin position="67"/>
        <end position="88"/>
    </location>
</feature>
<evidence type="ECO:0000256" key="1">
    <source>
        <dbReference type="SAM" id="Phobius"/>
    </source>
</evidence>
<gene>
    <name evidence="2" type="ORF">MetMK1DRAFT_00009510</name>
</gene>
<sequence length="147" mass="16814">MEDLLESLPEFFLKFLPKFLLSILFQFISFLVTAYIFVHYYLYYISNHFVNSLSQNNTILVFSPPDLIQFIILWISILMISMVGLGYLQPLEDRTDIISIISGLFLMGLLIVCVPLFILNPIIAIVSLILYIPSGVLGYIIGTKIKE</sequence>
<keyword evidence="1" id="KW-1133">Transmembrane helix</keyword>
<dbReference type="Proteomes" id="UP000003980">
    <property type="component" value="Unassembled WGS sequence"/>
</dbReference>
<reference evidence="2 3" key="1">
    <citation type="submission" date="2012-01" db="EMBL/GenBank/DDBJ databases">
        <title>Improved High-Quality Draft sequence of Metallosphaera yellowstonensis MK1.</title>
        <authorList>
            <consortium name="US DOE Joint Genome Institute"/>
            <person name="Lucas S."/>
            <person name="Han J."/>
            <person name="Cheng J.-F."/>
            <person name="Goodwin L."/>
            <person name="Pitluck S."/>
            <person name="Peters L."/>
            <person name="Teshima H."/>
            <person name="Detter J.C."/>
            <person name="Han C."/>
            <person name="Tapia R."/>
            <person name="Land M."/>
            <person name="Hauser L."/>
            <person name="Kyrpides N."/>
            <person name="Kozubal M."/>
            <person name="Macur R.E."/>
            <person name="Jay Z."/>
            <person name="Inskeep W."/>
            <person name="Woyke T."/>
        </authorList>
    </citation>
    <scope>NUCLEOTIDE SEQUENCE [LARGE SCALE GENOMIC DNA]</scope>
    <source>
        <strain evidence="2 3">MK1</strain>
    </source>
</reference>
<dbReference type="STRING" id="671065.MetMK1DRAFT_00009510"/>
<protein>
    <submittedName>
        <fullName evidence="2">Uncharacterized protein</fullName>
    </submittedName>
</protein>
<dbReference type="HOGENOM" id="CLU_1763910_0_0_2"/>
<feature type="transmembrane region" description="Helical" evidence="1">
    <location>
        <begin position="97"/>
        <end position="118"/>
    </location>
</feature>
<keyword evidence="1" id="KW-0812">Transmembrane</keyword>
<evidence type="ECO:0000313" key="3">
    <source>
        <dbReference type="Proteomes" id="UP000003980"/>
    </source>
</evidence>
<feature type="transmembrane region" description="Helical" evidence="1">
    <location>
        <begin position="20"/>
        <end position="43"/>
    </location>
</feature>
<dbReference type="EMBL" id="JH597761">
    <property type="protein sequence ID" value="EHP70449.1"/>
    <property type="molecule type" value="Genomic_DNA"/>
</dbReference>
<proteinExistence type="predicted"/>
<feature type="transmembrane region" description="Helical" evidence="1">
    <location>
        <begin position="124"/>
        <end position="142"/>
    </location>
</feature>